<protein>
    <submittedName>
        <fullName evidence="2">Uncharacterized protein</fullName>
    </submittedName>
</protein>
<dbReference type="AlphaFoldDB" id="A0A5B8MZ08"/>
<keyword evidence="3" id="KW-1185">Reference proteome</keyword>
<reference evidence="2 3" key="1">
    <citation type="submission" date="2018-07" db="EMBL/GenBank/DDBJ databases">
        <title>The complete nuclear genome of the prasinophyte Chloropicon primus (CCMP1205).</title>
        <authorList>
            <person name="Pombert J.-F."/>
            <person name="Otis C."/>
            <person name="Turmel M."/>
            <person name="Lemieux C."/>
        </authorList>
    </citation>
    <scope>NUCLEOTIDE SEQUENCE [LARGE SCALE GENOMIC DNA]</scope>
    <source>
        <strain evidence="2 3">CCMP1205</strain>
    </source>
</reference>
<sequence>MPVWTFTSGPNKGKSYEGSSTEAAGSEADGDVPVYERVRHLLRQGRAWGTVENLTVRRDTTVLKTHTRGVLASFTLMHVDGQRTDFKDVPVVDPGTESGETVAVCSDIRQGDAAGARMLSGFTCLISLLGASEVERRRADWAKEEKRKQRRAVAPVERRLYPSEVPPPKRGAGSGGSSLFWDEENDCPK</sequence>
<organism evidence="2 3">
    <name type="scientific">Chloropicon primus</name>
    <dbReference type="NCBI Taxonomy" id="1764295"/>
    <lineage>
        <taxon>Eukaryota</taxon>
        <taxon>Viridiplantae</taxon>
        <taxon>Chlorophyta</taxon>
        <taxon>Chloropicophyceae</taxon>
        <taxon>Chloropicales</taxon>
        <taxon>Chloropicaceae</taxon>
        <taxon>Chloropicon</taxon>
    </lineage>
</organism>
<evidence type="ECO:0000313" key="3">
    <source>
        <dbReference type="Proteomes" id="UP000316726"/>
    </source>
</evidence>
<feature type="region of interest" description="Disordered" evidence="1">
    <location>
        <begin position="1"/>
        <end position="28"/>
    </location>
</feature>
<gene>
    <name evidence="2" type="ORF">A3770_18p82470</name>
</gene>
<dbReference type="Proteomes" id="UP000316726">
    <property type="component" value="Chromosome 18"/>
</dbReference>
<proteinExistence type="predicted"/>
<feature type="region of interest" description="Disordered" evidence="1">
    <location>
        <begin position="143"/>
        <end position="189"/>
    </location>
</feature>
<evidence type="ECO:0000313" key="2">
    <source>
        <dbReference type="EMBL" id="QDZ25729.1"/>
    </source>
</evidence>
<feature type="compositionally biased region" description="Polar residues" evidence="1">
    <location>
        <begin position="1"/>
        <end position="10"/>
    </location>
</feature>
<accession>A0A5B8MZ08</accession>
<name>A0A5B8MZ08_9CHLO</name>
<dbReference type="EMBL" id="CP031051">
    <property type="protein sequence ID" value="QDZ25729.1"/>
    <property type="molecule type" value="Genomic_DNA"/>
</dbReference>
<evidence type="ECO:0000256" key="1">
    <source>
        <dbReference type="SAM" id="MobiDB-lite"/>
    </source>
</evidence>